<dbReference type="RefSeq" id="WP_190946353.1">
    <property type="nucleotide sequence ID" value="NZ_JACJSI010000290.1"/>
</dbReference>
<dbReference type="Proteomes" id="UP000623440">
    <property type="component" value="Unassembled WGS sequence"/>
</dbReference>
<keyword evidence="4 7" id="KW-0521">NADP</keyword>
<feature type="binding site" evidence="7">
    <location>
        <position position="255"/>
    </location>
    <ligand>
        <name>substrate</name>
    </ligand>
</feature>
<keyword evidence="11" id="KW-1185">Reference proteome</keyword>
<feature type="binding site" evidence="7">
    <location>
        <position position="198"/>
    </location>
    <ligand>
        <name>substrate</name>
    </ligand>
</feature>
<feature type="domain" description="Glucose-6-phosphate dehydrogenase C-terminal" evidence="9">
    <location>
        <begin position="209"/>
        <end position="508"/>
    </location>
</feature>
<comment type="similarity">
    <text evidence="2 7">Belongs to the glucose-6-phosphate dehydrogenase family.</text>
</comment>
<keyword evidence="6 7" id="KW-0119">Carbohydrate metabolism</keyword>
<dbReference type="PRINTS" id="PR00079">
    <property type="entry name" value="G6PDHDRGNASE"/>
</dbReference>
<dbReference type="GO" id="GO:0004345">
    <property type="term" value="F:glucose-6-phosphate dehydrogenase activity"/>
    <property type="evidence" value="ECO:0007669"/>
    <property type="project" value="UniProtKB-EC"/>
</dbReference>
<comment type="caution">
    <text evidence="7">Lacks conserved residue(s) required for the propagation of feature annotation.</text>
</comment>
<evidence type="ECO:0000313" key="10">
    <source>
        <dbReference type="EMBL" id="MBD2535533.1"/>
    </source>
</evidence>
<dbReference type="EC" id="1.1.1.49" evidence="7"/>
<keyword evidence="5 7" id="KW-0560">Oxidoreductase</keyword>
<dbReference type="InterPro" id="IPR036291">
    <property type="entry name" value="NAD(P)-bd_dom_sf"/>
</dbReference>
<dbReference type="Pfam" id="PF00479">
    <property type="entry name" value="G6PD_N"/>
    <property type="match status" value="1"/>
</dbReference>
<feature type="active site" description="Proton acceptor" evidence="7">
    <location>
        <position position="260"/>
    </location>
</feature>
<feature type="binding site" evidence="7">
    <location>
        <begin position="103"/>
        <end position="104"/>
    </location>
    <ligand>
        <name>NADP(+)</name>
        <dbReference type="ChEBI" id="CHEBI:58349"/>
    </ligand>
</feature>
<proteinExistence type="inferred from homology"/>
<name>A0ABR8E296_9NOSO</name>
<feature type="binding site" evidence="7">
    <location>
        <position position="360"/>
    </location>
    <ligand>
        <name>substrate</name>
    </ligand>
</feature>
<dbReference type="SUPFAM" id="SSF55347">
    <property type="entry name" value="Glyceraldehyde-3-phosphate dehydrogenase-like, C-terminal domain"/>
    <property type="match status" value="1"/>
</dbReference>
<dbReference type="InterPro" id="IPR001282">
    <property type="entry name" value="G6P_DH"/>
</dbReference>
<evidence type="ECO:0000259" key="8">
    <source>
        <dbReference type="Pfam" id="PF00479"/>
    </source>
</evidence>
<comment type="pathway">
    <text evidence="1 7">Carbohydrate degradation; pentose phosphate pathway; D-ribulose 5-phosphate from D-glucose 6-phosphate (oxidative stage): step 1/3.</text>
</comment>
<dbReference type="PANTHER" id="PTHR23429:SF0">
    <property type="entry name" value="GLUCOSE-6-PHOSPHATE 1-DEHYDROGENASE"/>
    <property type="match status" value="1"/>
</dbReference>
<accession>A0ABR8E296</accession>
<keyword evidence="3 7" id="KW-0313">Glucose metabolism</keyword>
<dbReference type="InterPro" id="IPR022674">
    <property type="entry name" value="G6P_DH_NAD-bd"/>
</dbReference>
<dbReference type="HAMAP" id="MF_00966">
    <property type="entry name" value="G6PD"/>
    <property type="match status" value="1"/>
</dbReference>
<reference evidence="10 11" key="1">
    <citation type="journal article" date="2020" name="ISME J.">
        <title>Comparative genomics reveals insights into cyanobacterial evolution and habitat adaptation.</title>
        <authorList>
            <person name="Chen M.Y."/>
            <person name="Teng W.K."/>
            <person name="Zhao L."/>
            <person name="Hu C.X."/>
            <person name="Zhou Y.K."/>
            <person name="Han B.P."/>
            <person name="Song L.R."/>
            <person name="Shu W.S."/>
        </authorList>
    </citation>
    <scope>NUCLEOTIDE SEQUENCE [LARGE SCALE GENOMIC DNA]</scope>
    <source>
        <strain evidence="10 11">FACHB-838</strain>
    </source>
</reference>
<evidence type="ECO:0000256" key="1">
    <source>
        <dbReference type="ARBA" id="ARBA00004937"/>
    </source>
</evidence>
<evidence type="ECO:0000256" key="3">
    <source>
        <dbReference type="ARBA" id="ARBA00022526"/>
    </source>
</evidence>
<feature type="binding site" evidence="7">
    <location>
        <position position="202"/>
    </location>
    <ligand>
        <name>substrate</name>
    </ligand>
</feature>
<dbReference type="PANTHER" id="PTHR23429">
    <property type="entry name" value="GLUCOSE-6-PHOSPHATE 1-DEHYDROGENASE G6PD"/>
    <property type="match status" value="1"/>
</dbReference>
<dbReference type="EMBL" id="JACJSI010000290">
    <property type="protein sequence ID" value="MBD2535533.1"/>
    <property type="molecule type" value="Genomic_DNA"/>
</dbReference>
<dbReference type="PIRSF" id="PIRSF000110">
    <property type="entry name" value="G6PD"/>
    <property type="match status" value="1"/>
</dbReference>
<feature type="binding site" evidence="7">
    <location>
        <position position="168"/>
    </location>
    <ligand>
        <name>NADP(+)</name>
        <dbReference type="ChEBI" id="CHEBI:58349"/>
    </ligand>
</feature>
<gene>
    <name evidence="7" type="primary">zwf</name>
    <name evidence="10" type="ORF">H6G97_41550</name>
</gene>
<comment type="catalytic activity">
    <reaction evidence="7">
        <text>D-glucose 6-phosphate + NADP(+) = 6-phospho-D-glucono-1,5-lactone + NADPH + H(+)</text>
        <dbReference type="Rhea" id="RHEA:15841"/>
        <dbReference type="ChEBI" id="CHEBI:15378"/>
        <dbReference type="ChEBI" id="CHEBI:57783"/>
        <dbReference type="ChEBI" id="CHEBI:57955"/>
        <dbReference type="ChEBI" id="CHEBI:58349"/>
        <dbReference type="ChEBI" id="CHEBI:61548"/>
        <dbReference type="EC" id="1.1.1.49"/>
    </reaction>
</comment>
<dbReference type="InterPro" id="IPR019796">
    <property type="entry name" value="G6P_DH_AS"/>
</dbReference>
<evidence type="ECO:0000256" key="4">
    <source>
        <dbReference type="ARBA" id="ARBA00022857"/>
    </source>
</evidence>
<evidence type="ECO:0000256" key="5">
    <source>
        <dbReference type="ARBA" id="ARBA00023002"/>
    </source>
</evidence>
<comment type="caution">
    <text evidence="10">The sequence shown here is derived from an EMBL/GenBank/DDBJ whole genome shotgun (WGS) entry which is preliminary data.</text>
</comment>
<dbReference type="Pfam" id="PF02781">
    <property type="entry name" value="G6PD_C"/>
    <property type="match status" value="1"/>
</dbReference>
<evidence type="ECO:0000259" key="9">
    <source>
        <dbReference type="Pfam" id="PF02781"/>
    </source>
</evidence>
<sequence>MTAATTPQVSVEASIHPPEPCVIVIFGAAGDLTKRLLLPALYNLKQSNLLPPEFAIIGVAHTPMSQDDFRSKLAQDIRQFATIPVDVNVWQPLEQKLYYLAGEFNSDDTYHRLQDLLTQVDQDCGTKGNYLFYLATGSNFFGDIITQLGAAGLVREDKDHWRRVIIEKPFGHDLDSARALNKSIGAVLQEKQIYRIDHYLGKETVQNILVFRFGNGLFEPIWNREHIDHVQITVAETVGVEGRGNFYEGTGTVRDMVQNHLFQLLAMIAMEPPISFSADEVRDEKSKLLKSIIPLTAEDVQQFAVRGQYAAGMVKDTQVPAYRAEPRVASDSTTETYAALKLNIDNWRWAGVPFYLRTGKRLAKRVTEIAIQFKQVPSLLFRQTSIARLTPNFLTIRIQPQEGIHLQFGAKVPGPAMAMDAVKMGFCYTDYFGTIPSTGYETLLYDCMIGDATLFQRADNVELGWRVVTPILEAWTTTSPENFPNYVSGSWGPSAADDLLVRDGRQWHKTDL</sequence>
<evidence type="ECO:0000256" key="7">
    <source>
        <dbReference type="HAMAP-Rule" id="MF_00966"/>
    </source>
</evidence>
<feature type="binding site" evidence="7">
    <location>
        <position position="236"/>
    </location>
    <ligand>
        <name>substrate</name>
    </ligand>
</feature>
<dbReference type="SUPFAM" id="SSF51735">
    <property type="entry name" value="NAD(P)-binding Rossmann-fold domains"/>
    <property type="match status" value="1"/>
</dbReference>
<protein>
    <recommendedName>
        <fullName evidence="7">Glucose-6-phosphate 1-dehydrogenase</fullName>
        <shortName evidence="7">G6PD</shortName>
        <ecNumber evidence="7">1.1.1.49</ecNumber>
    </recommendedName>
</protein>
<evidence type="ECO:0000256" key="6">
    <source>
        <dbReference type="ARBA" id="ARBA00023277"/>
    </source>
</evidence>
<comment type="function">
    <text evidence="7">Catalyzes the oxidation of glucose 6-phosphate to 6-phosphogluconolactone.</text>
</comment>
<dbReference type="Gene3D" id="3.30.360.10">
    <property type="entry name" value="Dihydrodipicolinate Reductase, domain 2"/>
    <property type="match status" value="1"/>
</dbReference>
<dbReference type="NCBIfam" id="NF009492">
    <property type="entry name" value="PRK12853.1-3"/>
    <property type="match status" value="1"/>
</dbReference>
<organism evidence="10 11">
    <name type="scientific">Nostoc flagelliforme FACHB-838</name>
    <dbReference type="NCBI Taxonomy" id="2692904"/>
    <lineage>
        <taxon>Bacteria</taxon>
        <taxon>Bacillati</taxon>
        <taxon>Cyanobacteriota</taxon>
        <taxon>Cyanophyceae</taxon>
        <taxon>Nostocales</taxon>
        <taxon>Nostocaceae</taxon>
        <taxon>Nostoc</taxon>
    </lineage>
</organism>
<dbReference type="Gene3D" id="3.40.50.720">
    <property type="entry name" value="NAD(P)-binding Rossmann-like Domain"/>
    <property type="match status" value="1"/>
</dbReference>
<evidence type="ECO:0000313" key="11">
    <source>
        <dbReference type="Proteomes" id="UP000623440"/>
    </source>
</evidence>
<evidence type="ECO:0000256" key="2">
    <source>
        <dbReference type="ARBA" id="ARBA00009975"/>
    </source>
</evidence>
<dbReference type="InterPro" id="IPR022675">
    <property type="entry name" value="G6P_DH_C"/>
</dbReference>
<dbReference type="PROSITE" id="PS00069">
    <property type="entry name" value="G6P_DEHYDROGENASE"/>
    <property type="match status" value="1"/>
</dbReference>
<dbReference type="NCBIfam" id="TIGR00871">
    <property type="entry name" value="zwf"/>
    <property type="match status" value="1"/>
</dbReference>
<feature type="domain" description="Glucose-6-phosphate dehydrogenase NAD-binding" evidence="8">
    <location>
        <begin position="24"/>
        <end position="207"/>
    </location>
</feature>